<dbReference type="InterPro" id="IPR000195">
    <property type="entry name" value="Rab-GAP-TBC_dom"/>
</dbReference>
<reference evidence="4 5" key="1">
    <citation type="submission" date="2024-06" db="EMBL/GenBank/DDBJ databases">
        <authorList>
            <person name="Kraege A."/>
            <person name="Thomma B."/>
        </authorList>
    </citation>
    <scope>NUCLEOTIDE SEQUENCE [LARGE SCALE GENOMIC DNA]</scope>
</reference>
<dbReference type="PANTHER" id="PTHR20913:SF7">
    <property type="entry name" value="RE60063P"/>
    <property type="match status" value="1"/>
</dbReference>
<keyword evidence="2" id="KW-1133">Transmembrane helix</keyword>
<name>A0ABP1G5D8_9CHLO</name>
<proteinExistence type="predicted"/>
<keyword evidence="2" id="KW-0472">Membrane</keyword>
<dbReference type="Gene3D" id="1.10.8.1310">
    <property type="match status" value="1"/>
</dbReference>
<keyword evidence="2" id="KW-0812">Transmembrane</keyword>
<keyword evidence="1" id="KW-0343">GTPase activation</keyword>
<sequence length="389" mass="43742">MRHKRRGRSLNNTGDRERDLSTIDLVNSILDENPVDLSRLRKVCAVKGLVNNQLRARVWPVLLGVEGVSVSQDEYMQWAHEKHADSSVVDCDVQRSLWSYTQGWTDEERDAERARLRNILNAAVSSYSGDVHYYQGLHSVASVLLFVVKEHTALAMLQRLVVCHLRDCTRPNLDAVLELLSLLLPVLRVVDPQLHAHIEAADMQAHFALSWYITWFAYNLDQLQDAARLYDLFLASHPIMPIYAAAAILTASRERILECEADYAEMHHLLTNLPPLGAMSPDELVRRAAAISQQCPPKHLLRKHRSRLVQATAAASYKKDGIWHVPDRPSPRKGIIGEQALSDIAGYMRGQRMRKKPVALVSMASAATVLVAALGVYLVNVHPHMASWN</sequence>
<dbReference type="InterPro" id="IPR035969">
    <property type="entry name" value="Rab-GAP_TBC_sf"/>
</dbReference>
<dbReference type="Gene3D" id="1.10.472.80">
    <property type="entry name" value="Ypt/Rab-GAP domain of gyp1p, domain 3"/>
    <property type="match status" value="1"/>
</dbReference>
<gene>
    <name evidence="4" type="primary">g10307</name>
    <name evidence="4" type="ORF">VP750_LOCUS9265</name>
</gene>
<dbReference type="Pfam" id="PF00566">
    <property type="entry name" value="RabGAP-TBC"/>
    <property type="match status" value="1"/>
</dbReference>
<organism evidence="4 5">
    <name type="scientific">Coccomyxa viridis</name>
    <dbReference type="NCBI Taxonomy" id="1274662"/>
    <lineage>
        <taxon>Eukaryota</taxon>
        <taxon>Viridiplantae</taxon>
        <taxon>Chlorophyta</taxon>
        <taxon>core chlorophytes</taxon>
        <taxon>Trebouxiophyceae</taxon>
        <taxon>Trebouxiophyceae incertae sedis</taxon>
        <taxon>Coccomyxaceae</taxon>
        <taxon>Coccomyxa</taxon>
    </lineage>
</organism>
<dbReference type="PANTHER" id="PTHR20913">
    <property type="entry name" value="TBC1 DOMAIN FAMILY MEMBER 20/GTPASE"/>
    <property type="match status" value="1"/>
</dbReference>
<evidence type="ECO:0000259" key="3">
    <source>
        <dbReference type="PROSITE" id="PS50086"/>
    </source>
</evidence>
<dbReference type="PROSITE" id="PS50086">
    <property type="entry name" value="TBC_RABGAP"/>
    <property type="match status" value="1"/>
</dbReference>
<accession>A0ABP1G5D8</accession>
<dbReference type="SMART" id="SM00164">
    <property type="entry name" value="TBC"/>
    <property type="match status" value="1"/>
</dbReference>
<dbReference type="EMBL" id="CAXHTA020000017">
    <property type="protein sequence ID" value="CAL5227359.1"/>
    <property type="molecule type" value="Genomic_DNA"/>
</dbReference>
<evidence type="ECO:0000256" key="2">
    <source>
        <dbReference type="SAM" id="Phobius"/>
    </source>
</evidence>
<protein>
    <submittedName>
        <fullName evidence="4">G10307 protein</fullName>
    </submittedName>
</protein>
<feature type="transmembrane region" description="Helical" evidence="2">
    <location>
        <begin position="358"/>
        <end position="379"/>
    </location>
</feature>
<dbReference type="Proteomes" id="UP001497392">
    <property type="component" value="Unassembled WGS sequence"/>
</dbReference>
<dbReference type="SUPFAM" id="SSF47923">
    <property type="entry name" value="Ypt/Rab-GAP domain of gyp1p"/>
    <property type="match status" value="2"/>
</dbReference>
<evidence type="ECO:0000313" key="5">
    <source>
        <dbReference type="Proteomes" id="UP001497392"/>
    </source>
</evidence>
<evidence type="ECO:0000256" key="1">
    <source>
        <dbReference type="ARBA" id="ARBA00022468"/>
    </source>
</evidence>
<keyword evidence="5" id="KW-1185">Reference proteome</keyword>
<evidence type="ECO:0000313" key="4">
    <source>
        <dbReference type="EMBL" id="CAL5227359.1"/>
    </source>
</evidence>
<comment type="caution">
    <text evidence="4">The sequence shown here is derived from an EMBL/GenBank/DDBJ whole genome shotgun (WGS) entry which is preliminary data.</text>
</comment>
<dbReference type="InterPro" id="IPR045913">
    <property type="entry name" value="TBC20/Gyp8-like"/>
</dbReference>
<feature type="domain" description="Rab-GAP TBC" evidence="3">
    <location>
        <begin position="49"/>
        <end position="237"/>
    </location>
</feature>